<sequence length="54" mass="5643">MAKKLGSSMRPIPGFGVIAGCILLAYLCSCNPSPTKTTSVQFDETNPLGAMRPA</sequence>
<feature type="non-terminal residue" evidence="1">
    <location>
        <position position="54"/>
    </location>
</feature>
<accession>X1HEH3</accession>
<dbReference type="PROSITE" id="PS51257">
    <property type="entry name" value="PROKAR_LIPOPROTEIN"/>
    <property type="match status" value="1"/>
</dbReference>
<organism evidence="1">
    <name type="scientific">marine sediment metagenome</name>
    <dbReference type="NCBI Taxonomy" id="412755"/>
    <lineage>
        <taxon>unclassified sequences</taxon>
        <taxon>metagenomes</taxon>
        <taxon>ecological metagenomes</taxon>
    </lineage>
</organism>
<proteinExistence type="predicted"/>
<gene>
    <name evidence="1" type="ORF">S03H2_27840</name>
</gene>
<dbReference type="EMBL" id="BARU01016760">
    <property type="protein sequence ID" value="GAH52239.1"/>
    <property type="molecule type" value="Genomic_DNA"/>
</dbReference>
<reference evidence="1" key="1">
    <citation type="journal article" date="2014" name="Front. Microbiol.">
        <title>High frequency of phylogenetically diverse reductive dehalogenase-homologous genes in deep subseafloor sedimentary metagenomes.</title>
        <authorList>
            <person name="Kawai M."/>
            <person name="Futagami T."/>
            <person name="Toyoda A."/>
            <person name="Takaki Y."/>
            <person name="Nishi S."/>
            <person name="Hori S."/>
            <person name="Arai W."/>
            <person name="Tsubouchi T."/>
            <person name="Morono Y."/>
            <person name="Uchiyama I."/>
            <person name="Ito T."/>
            <person name="Fujiyama A."/>
            <person name="Inagaki F."/>
            <person name="Takami H."/>
        </authorList>
    </citation>
    <scope>NUCLEOTIDE SEQUENCE</scope>
    <source>
        <strain evidence="1">Expedition CK06-06</strain>
    </source>
</reference>
<protein>
    <submittedName>
        <fullName evidence="1">Uncharacterized protein</fullName>
    </submittedName>
</protein>
<dbReference type="AlphaFoldDB" id="X1HEH3"/>
<evidence type="ECO:0000313" key="1">
    <source>
        <dbReference type="EMBL" id="GAH52239.1"/>
    </source>
</evidence>
<comment type="caution">
    <text evidence="1">The sequence shown here is derived from an EMBL/GenBank/DDBJ whole genome shotgun (WGS) entry which is preliminary data.</text>
</comment>
<name>X1HEH3_9ZZZZ</name>